<dbReference type="Pfam" id="PF02358">
    <property type="entry name" value="Trehalose_PPase"/>
    <property type="match status" value="1"/>
</dbReference>
<proteinExistence type="predicted"/>
<dbReference type="SUPFAM" id="SSF56784">
    <property type="entry name" value="HAD-like"/>
    <property type="match status" value="1"/>
</dbReference>
<protein>
    <submittedName>
        <fullName evidence="1">Uncharacterized protein</fullName>
    </submittedName>
</protein>
<comment type="caution">
    <text evidence="1">The sequence shown here is derived from an EMBL/GenBank/DDBJ whole genome shotgun (WGS) entry which is preliminary data.</text>
</comment>
<dbReference type="EMBL" id="JAMYWD010000011">
    <property type="protein sequence ID" value="KAJ4956816.1"/>
    <property type="molecule type" value="Genomic_DNA"/>
</dbReference>
<organism evidence="1 2">
    <name type="scientific">Protea cynaroides</name>
    <dbReference type="NCBI Taxonomy" id="273540"/>
    <lineage>
        <taxon>Eukaryota</taxon>
        <taxon>Viridiplantae</taxon>
        <taxon>Streptophyta</taxon>
        <taxon>Embryophyta</taxon>
        <taxon>Tracheophyta</taxon>
        <taxon>Spermatophyta</taxon>
        <taxon>Magnoliopsida</taxon>
        <taxon>Proteales</taxon>
        <taxon>Proteaceae</taxon>
        <taxon>Protea</taxon>
    </lineage>
</organism>
<name>A0A9Q0H1A1_9MAGN</name>
<reference evidence="1" key="1">
    <citation type="journal article" date="2023" name="Plant J.">
        <title>The genome of the king protea, Protea cynaroides.</title>
        <authorList>
            <person name="Chang J."/>
            <person name="Duong T.A."/>
            <person name="Schoeman C."/>
            <person name="Ma X."/>
            <person name="Roodt D."/>
            <person name="Barker N."/>
            <person name="Li Z."/>
            <person name="Van de Peer Y."/>
            <person name="Mizrachi E."/>
        </authorList>
    </citation>
    <scope>NUCLEOTIDE SEQUENCE</scope>
    <source>
        <tissue evidence="1">Young leaves</tissue>
    </source>
</reference>
<evidence type="ECO:0000313" key="2">
    <source>
        <dbReference type="Proteomes" id="UP001141806"/>
    </source>
</evidence>
<dbReference type="InterPro" id="IPR001830">
    <property type="entry name" value="Glyco_trans_20"/>
</dbReference>
<dbReference type="PANTHER" id="PTHR10788:SF48">
    <property type="entry name" value="ALPHA,ALPHA-TREHALOSE-PHOSPHATE SYNTHASE [UDP-FORMING] 6"/>
    <property type="match status" value="1"/>
</dbReference>
<sequence>MDWLALVFLFPDSEVRMQLLVSRVCVDYDAIALKNGWDEYSVAYRSRKTLSEWFSPCGKLEIAAEHGYFFRMKRDDEWETCVPVADCSWKQTTEPVMKLYTKTSYRFTIEDKETGLVWCYEDGDFDFGSCQAKELLDHLESFLANDPVSVKSGD</sequence>
<dbReference type="AlphaFoldDB" id="A0A9Q0H1A1"/>
<dbReference type="GO" id="GO:0005829">
    <property type="term" value="C:cytosol"/>
    <property type="evidence" value="ECO:0007669"/>
    <property type="project" value="TreeGrafter"/>
</dbReference>
<keyword evidence="2" id="KW-1185">Reference proteome</keyword>
<dbReference type="Proteomes" id="UP001141806">
    <property type="component" value="Unassembled WGS sequence"/>
</dbReference>
<accession>A0A9Q0H1A1</accession>
<dbReference type="InterPro" id="IPR003337">
    <property type="entry name" value="Trehalose_PPase"/>
</dbReference>
<dbReference type="GO" id="GO:0004805">
    <property type="term" value="F:trehalose-phosphatase activity"/>
    <property type="evidence" value="ECO:0007669"/>
    <property type="project" value="TreeGrafter"/>
</dbReference>
<dbReference type="GO" id="GO:0005992">
    <property type="term" value="P:trehalose biosynthetic process"/>
    <property type="evidence" value="ECO:0007669"/>
    <property type="project" value="InterPro"/>
</dbReference>
<evidence type="ECO:0000313" key="1">
    <source>
        <dbReference type="EMBL" id="KAJ4956816.1"/>
    </source>
</evidence>
<dbReference type="PANTHER" id="PTHR10788">
    <property type="entry name" value="TREHALOSE-6-PHOSPHATE SYNTHASE"/>
    <property type="match status" value="1"/>
</dbReference>
<gene>
    <name evidence="1" type="ORF">NE237_013599</name>
</gene>
<dbReference type="OrthoDB" id="755951at2759"/>
<dbReference type="InterPro" id="IPR036412">
    <property type="entry name" value="HAD-like_sf"/>
</dbReference>